<evidence type="ECO:0000256" key="1">
    <source>
        <dbReference type="ARBA" id="ARBA00010040"/>
    </source>
</evidence>
<sequence>MPPYDYGELEFTQPAKQIKAFNMGPVPQRIFDDMRKYEDSNRGFTFICFEKLSDGDHSGHVIVSHRPADSQISEFWRMNLDPQDTNLERISYFDLGSGRTLASFCPIPGEDWRGFWRRGGAILAMDLDGNEYSQLWRYWEDSQSTTALPPIEGELQNEPGGRIERLTHDSFKYSNVVVSDSNKIMAFVSNKENGTDLLVYVTELTDSRTVNATLFIYPEAHPEQIILPNTTEKPEETAYHQPTFSRDPAKPHLIYLISNAYGDFHSVLAYDRASGIVVHVTTPEPDLRALRPINWPCMNLRVTTDYIYFRANADGYTNLFVWPLSGPLKDTIVEIKPEWEGGQFSYHVNSANGRPHELVLGLVSHLSSSSLAYLDIKGRLEDVKRDDSGGAYVSVPLARYTQAVPIPPAYRTLPARLLRFKSFDGLEIPCMYYHPNDSKSVVPAVISIHGGPEGQSTSNSRSPIHWYIMNELGYAIIYPNVRGSNGYGKRFMALDDVEKREDSVKDIGALLDHIEHTMKNELDPSRIAVIGGSYGGYMTLACMIHFPTKFACGLANFPVAHWPSFLENTAPVRRAHRRGGAPLQIAHGDTDSRIPVDQAIRMWETVLKSGVHSELMVCAKEGHGFKQKSVIEYTNAAKLHFLERFLPVAK</sequence>
<name>A0A8H6Y5N6_9AGAR</name>
<dbReference type="OrthoDB" id="43744at2759"/>
<comment type="similarity">
    <text evidence="1">Belongs to the peptidase S9C family.</text>
</comment>
<dbReference type="AlphaFoldDB" id="A0A8H6Y5N6"/>
<dbReference type="Proteomes" id="UP000620124">
    <property type="component" value="Unassembled WGS sequence"/>
</dbReference>
<dbReference type="PANTHER" id="PTHR42776:SF27">
    <property type="entry name" value="DIPEPTIDYL PEPTIDASE FAMILY MEMBER 6"/>
    <property type="match status" value="1"/>
</dbReference>
<accession>A0A8H6Y5N6</accession>
<proteinExistence type="inferred from homology"/>
<dbReference type="SUPFAM" id="SSF82171">
    <property type="entry name" value="DPP6 N-terminal domain-like"/>
    <property type="match status" value="1"/>
</dbReference>
<evidence type="ECO:0000259" key="4">
    <source>
        <dbReference type="Pfam" id="PF00326"/>
    </source>
</evidence>
<dbReference type="Gene3D" id="3.40.50.1820">
    <property type="entry name" value="alpha/beta hydrolase"/>
    <property type="match status" value="1"/>
</dbReference>
<dbReference type="PANTHER" id="PTHR42776">
    <property type="entry name" value="SERINE PEPTIDASE S9 FAMILY MEMBER"/>
    <property type="match status" value="1"/>
</dbReference>
<evidence type="ECO:0000256" key="2">
    <source>
        <dbReference type="ARBA" id="ARBA00022801"/>
    </source>
</evidence>
<protein>
    <recommendedName>
        <fullName evidence="3">Dipeptidyl-peptidase V</fullName>
    </recommendedName>
</protein>
<dbReference type="GO" id="GO:0004252">
    <property type="term" value="F:serine-type endopeptidase activity"/>
    <property type="evidence" value="ECO:0007669"/>
    <property type="project" value="TreeGrafter"/>
</dbReference>
<evidence type="ECO:0000313" key="5">
    <source>
        <dbReference type="EMBL" id="KAF7353738.1"/>
    </source>
</evidence>
<gene>
    <name evidence="5" type="ORF">MVEN_01059200</name>
</gene>
<comment type="caution">
    <text evidence="5">The sequence shown here is derived from an EMBL/GenBank/DDBJ whole genome shotgun (WGS) entry which is preliminary data.</text>
</comment>
<dbReference type="SUPFAM" id="SSF53474">
    <property type="entry name" value="alpha/beta-Hydrolases"/>
    <property type="match status" value="1"/>
</dbReference>
<feature type="domain" description="Peptidase S9 prolyl oligopeptidase catalytic" evidence="4">
    <location>
        <begin position="466"/>
        <end position="568"/>
    </location>
</feature>
<reference evidence="5" key="1">
    <citation type="submission" date="2020-05" db="EMBL/GenBank/DDBJ databases">
        <title>Mycena genomes resolve the evolution of fungal bioluminescence.</title>
        <authorList>
            <person name="Tsai I.J."/>
        </authorList>
    </citation>
    <scope>NUCLEOTIDE SEQUENCE</scope>
    <source>
        <strain evidence="5">CCC161011</strain>
    </source>
</reference>
<evidence type="ECO:0000313" key="6">
    <source>
        <dbReference type="Proteomes" id="UP000620124"/>
    </source>
</evidence>
<organism evidence="5 6">
    <name type="scientific">Mycena venus</name>
    <dbReference type="NCBI Taxonomy" id="2733690"/>
    <lineage>
        <taxon>Eukaryota</taxon>
        <taxon>Fungi</taxon>
        <taxon>Dikarya</taxon>
        <taxon>Basidiomycota</taxon>
        <taxon>Agaricomycotina</taxon>
        <taxon>Agaricomycetes</taxon>
        <taxon>Agaricomycetidae</taxon>
        <taxon>Agaricales</taxon>
        <taxon>Marasmiineae</taxon>
        <taxon>Mycenaceae</taxon>
        <taxon>Mycena</taxon>
    </lineage>
</organism>
<feature type="domain" description="Peptidase S9 prolyl oligopeptidase catalytic" evidence="4">
    <location>
        <begin position="579"/>
        <end position="645"/>
    </location>
</feature>
<dbReference type="EMBL" id="JACAZI010000008">
    <property type="protein sequence ID" value="KAF7353738.1"/>
    <property type="molecule type" value="Genomic_DNA"/>
</dbReference>
<keyword evidence="6" id="KW-1185">Reference proteome</keyword>
<evidence type="ECO:0000256" key="3">
    <source>
        <dbReference type="ARBA" id="ARBA00032829"/>
    </source>
</evidence>
<dbReference type="GO" id="GO:0006508">
    <property type="term" value="P:proteolysis"/>
    <property type="evidence" value="ECO:0007669"/>
    <property type="project" value="InterPro"/>
</dbReference>
<dbReference type="Pfam" id="PF00326">
    <property type="entry name" value="Peptidase_S9"/>
    <property type="match status" value="2"/>
</dbReference>
<keyword evidence="2" id="KW-0378">Hydrolase</keyword>
<dbReference type="InterPro" id="IPR029058">
    <property type="entry name" value="AB_hydrolase_fold"/>
</dbReference>
<dbReference type="InterPro" id="IPR001375">
    <property type="entry name" value="Peptidase_S9_cat"/>
</dbReference>